<dbReference type="GO" id="GO:1904680">
    <property type="term" value="F:peptide transmembrane transporter activity"/>
    <property type="evidence" value="ECO:0007669"/>
    <property type="project" value="TreeGrafter"/>
</dbReference>
<comment type="caution">
    <text evidence="7">The sequence shown here is derived from an EMBL/GenBank/DDBJ whole genome shotgun (WGS) entry which is preliminary data.</text>
</comment>
<evidence type="ECO:0000256" key="3">
    <source>
        <dbReference type="ARBA" id="ARBA00022448"/>
    </source>
</evidence>
<feature type="signal peptide" evidence="5">
    <location>
        <begin position="1"/>
        <end position="27"/>
    </location>
</feature>
<sequence length="609" mass="69448">MICLFKAPYLMKLNQLLLFLFLGLLSACQQQDNNDGNMNHEAQVDKKIYRHSEDGKPTSLDPIKASTIYSNLMAVNIFDTLYAYKYLKRPYELKPNLATQMPTISDDGLTYTIEIKPNVYFTPHASFAGGLGREVKAKDFVYSIKRSFDPANGGTGAWLWQGKILGIDQWKADGANYDQVIEGLKALDDYTIQIKLTQPYPQLIYTLAMGFSAITPREVVESLGQEFGSKPIGSGPFILTSFNSETAYLIKNQDFRAEPLDIYFEGYDPAKHKSYGLESLQGKNAPFIDELEVHFINESSSRWHSFTKGNEIQYTTVPKDKQNAVILQHDPILVHPQISKNYHYTYGTEAGFVYHGFNMDDPTFGMRGDEEHDKNSHALRCAIRKAHNWSQKNRAFYFGLGQVFPGIIPPSVPEFDPNLSTESIELDIEGAKTLLAEHGWNNDTLPEFEYHVTGSVLQKQFYEQMRGFLNKIGYPSNLIKYKPYPSFGQFNKAIKNRQSPFFFLGWTLDYPDAENTLQLFYGPNQTPGSNNFNYSNPAFDQLFEQSSTMLPSPQRTALYRQMNQMVIDDCVVISGLARNKINLWHKNVITFPDREIVGGFHLRYVDIKQ</sequence>
<keyword evidence="3" id="KW-0813">Transport</keyword>
<dbReference type="GO" id="GO:0043190">
    <property type="term" value="C:ATP-binding cassette (ABC) transporter complex"/>
    <property type="evidence" value="ECO:0007669"/>
    <property type="project" value="InterPro"/>
</dbReference>
<gene>
    <name evidence="7" type="ORF">C8D91_0055</name>
</gene>
<dbReference type="InterPro" id="IPR030678">
    <property type="entry name" value="Peptide/Ni-bd"/>
</dbReference>
<evidence type="ECO:0000313" key="8">
    <source>
        <dbReference type="Proteomes" id="UP000295724"/>
    </source>
</evidence>
<dbReference type="PANTHER" id="PTHR30290">
    <property type="entry name" value="PERIPLASMIC BINDING COMPONENT OF ABC TRANSPORTER"/>
    <property type="match status" value="1"/>
</dbReference>
<evidence type="ECO:0000313" key="7">
    <source>
        <dbReference type="EMBL" id="TDR23196.1"/>
    </source>
</evidence>
<evidence type="ECO:0000256" key="1">
    <source>
        <dbReference type="ARBA" id="ARBA00004196"/>
    </source>
</evidence>
<dbReference type="InterPro" id="IPR039424">
    <property type="entry name" value="SBP_5"/>
</dbReference>
<dbReference type="Gene3D" id="3.10.105.10">
    <property type="entry name" value="Dipeptide-binding Protein, Domain 3"/>
    <property type="match status" value="1"/>
</dbReference>
<evidence type="ECO:0000259" key="6">
    <source>
        <dbReference type="Pfam" id="PF00496"/>
    </source>
</evidence>
<dbReference type="SUPFAM" id="SSF53850">
    <property type="entry name" value="Periplasmic binding protein-like II"/>
    <property type="match status" value="1"/>
</dbReference>
<comment type="subcellular location">
    <subcellularLocation>
        <location evidence="1">Cell envelope</location>
    </subcellularLocation>
</comment>
<comment type="similarity">
    <text evidence="2">Belongs to the bacterial solute-binding protein 5 family.</text>
</comment>
<dbReference type="Pfam" id="PF00496">
    <property type="entry name" value="SBP_bac_5"/>
    <property type="match status" value="1"/>
</dbReference>
<evidence type="ECO:0000256" key="5">
    <source>
        <dbReference type="SAM" id="SignalP"/>
    </source>
</evidence>
<keyword evidence="8" id="KW-1185">Reference proteome</keyword>
<dbReference type="PIRSF" id="PIRSF002741">
    <property type="entry name" value="MppA"/>
    <property type="match status" value="1"/>
</dbReference>
<dbReference type="GO" id="GO:0015833">
    <property type="term" value="P:peptide transport"/>
    <property type="evidence" value="ECO:0007669"/>
    <property type="project" value="TreeGrafter"/>
</dbReference>
<name>A0A4R6XTU1_9GAMM</name>
<dbReference type="AlphaFoldDB" id="A0A4R6XTU1"/>
<keyword evidence="4 5" id="KW-0732">Signal</keyword>
<dbReference type="EMBL" id="SNZB01000001">
    <property type="protein sequence ID" value="TDR23196.1"/>
    <property type="molecule type" value="Genomic_DNA"/>
</dbReference>
<accession>A0A4R6XTU1</accession>
<dbReference type="GO" id="GO:0030288">
    <property type="term" value="C:outer membrane-bounded periplasmic space"/>
    <property type="evidence" value="ECO:0007669"/>
    <property type="project" value="UniProtKB-ARBA"/>
</dbReference>
<dbReference type="PROSITE" id="PS51257">
    <property type="entry name" value="PROKAR_LIPOPROTEIN"/>
    <property type="match status" value="1"/>
</dbReference>
<organism evidence="7 8">
    <name type="scientific">Marinicella litoralis</name>
    <dbReference type="NCBI Taxonomy" id="644220"/>
    <lineage>
        <taxon>Bacteria</taxon>
        <taxon>Pseudomonadati</taxon>
        <taxon>Pseudomonadota</taxon>
        <taxon>Gammaproteobacteria</taxon>
        <taxon>Lysobacterales</taxon>
        <taxon>Marinicellaceae</taxon>
        <taxon>Marinicella</taxon>
    </lineage>
</organism>
<dbReference type="Proteomes" id="UP000295724">
    <property type="component" value="Unassembled WGS sequence"/>
</dbReference>
<dbReference type="Gene3D" id="3.40.190.10">
    <property type="entry name" value="Periplasmic binding protein-like II"/>
    <property type="match status" value="1"/>
</dbReference>
<feature type="chain" id="PRO_5020387525" evidence="5">
    <location>
        <begin position="28"/>
        <end position="609"/>
    </location>
</feature>
<protein>
    <submittedName>
        <fullName evidence="7">ABC-type oligopeptide transport system substrate-binding subunit</fullName>
    </submittedName>
</protein>
<reference evidence="7 8" key="1">
    <citation type="submission" date="2019-03" db="EMBL/GenBank/DDBJ databases">
        <title>Genomic Encyclopedia of Type Strains, Phase IV (KMG-IV): sequencing the most valuable type-strain genomes for metagenomic binning, comparative biology and taxonomic classification.</title>
        <authorList>
            <person name="Goeker M."/>
        </authorList>
    </citation>
    <scope>NUCLEOTIDE SEQUENCE [LARGE SCALE GENOMIC DNA]</scope>
    <source>
        <strain evidence="7 8">DSM 25488</strain>
    </source>
</reference>
<evidence type="ECO:0000256" key="2">
    <source>
        <dbReference type="ARBA" id="ARBA00005695"/>
    </source>
</evidence>
<evidence type="ECO:0000256" key="4">
    <source>
        <dbReference type="ARBA" id="ARBA00022729"/>
    </source>
</evidence>
<dbReference type="InterPro" id="IPR000914">
    <property type="entry name" value="SBP_5_dom"/>
</dbReference>
<feature type="domain" description="Solute-binding protein family 5" evidence="6">
    <location>
        <begin position="92"/>
        <end position="525"/>
    </location>
</feature>
<proteinExistence type="inferred from homology"/>
<dbReference type="PANTHER" id="PTHR30290:SF10">
    <property type="entry name" value="PERIPLASMIC OLIGOPEPTIDE-BINDING PROTEIN-RELATED"/>
    <property type="match status" value="1"/>
</dbReference>